<gene>
    <name evidence="1" type="ORF">CURHAP_LOCUS39305</name>
</gene>
<sequence>MCDCEEEHHIHLARQVTNERNQEPAWVLDKVGTRLGSGARLSASYIGSAIGGTVLGSSGVDSWLGVGSAGNGRKAADSV</sequence>
<name>A0A6J5V6T9_PRUAR</name>
<accession>A0A6J5V6T9</accession>
<proteinExistence type="predicted"/>
<reference evidence="1 2" key="1">
    <citation type="submission" date="2020-05" db="EMBL/GenBank/DDBJ databases">
        <authorList>
            <person name="Campoy J."/>
            <person name="Schneeberger K."/>
            <person name="Spophaly S."/>
        </authorList>
    </citation>
    <scope>NUCLEOTIDE SEQUENCE [LARGE SCALE GENOMIC DNA]</scope>
    <source>
        <strain evidence="1">PruArmRojPasFocal</strain>
    </source>
</reference>
<evidence type="ECO:0000313" key="1">
    <source>
        <dbReference type="EMBL" id="CAB4283932.1"/>
    </source>
</evidence>
<organism evidence="1 2">
    <name type="scientific">Prunus armeniaca</name>
    <name type="common">Apricot</name>
    <name type="synonym">Armeniaca vulgaris</name>
    <dbReference type="NCBI Taxonomy" id="36596"/>
    <lineage>
        <taxon>Eukaryota</taxon>
        <taxon>Viridiplantae</taxon>
        <taxon>Streptophyta</taxon>
        <taxon>Embryophyta</taxon>
        <taxon>Tracheophyta</taxon>
        <taxon>Spermatophyta</taxon>
        <taxon>Magnoliopsida</taxon>
        <taxon>eudicotyledons</taxon>
        <taxon>Gunneridae</taxon>
        <taxon>Pentapetalae</taxon>
        <taxon>rosids</taxon>
        <taxon>fabids</taxon>
        <taxon>Rosales</taxon>
        <taxon>Rosaceae</taxon>
        <taxon>Amygdaloideae</taxon>
        <taxon>Amygdaleae</taxon>
        <taxon>Prunus</taxon>
    </lineage>
</organism>
<evidence type="ECO:0000313" key="2">
    <source>
        <dbReference type="Proteomes" id="UP000507222"/>
    </source>
</evidence>
<protein>
    <submittedName>
        <fullName evidence="1">Uncharacterized protein</fullName>
    </submittedName>
</protein>
<dbReference type="EMBL" id="CAEKDK010000006">
    <property type="protein sequence ID" value="CAB4283932.1"/>
    <property type="molecule type" value="Genomic_DNA"/>
</dbReference>
<dbReference type="Proteomes" id="UP000507222">
    <property type="component" value="Unassembled WGS sequence"/>
</dbReference>
<dbReference type="AlphaFoldDB" id="A0A6J5V6T9"/>